<protein>
    <submittedName>
        <fullName evidence="2">Uncharacterized protein</fullName>
    </submittedName>
</protein>
<dbReference type="OrthoDB" id="291651at2"/>
<feature type="compositionally biased region" description="Polar residues" evidence="1">
    <location>
        <begin position="77"/>
        <end position="88"/>
    </location>
</feature>
<gene>
    <name evidence="2" type="ORF">C5Y83_28680</name>
</gene>
<dbReference type="AlphaFoldDB" id="A0A2S8F8W9"/>
<feature type="region of interest" description="Disordered" evidence="1">
    <location>
        <begin position="152"/>
        <end position="181"/>
    </location>
</feature>
<dbReference type="RefSeq" id="WP_105333248.1">
    <property type="nucleotide sequence ID" value="NZ_PUHY01000016.1"/>
</dbReference>
<evidence type="ECO:0000313" key="3">
    <source>
        <dbReference type="Proteomes" id="UP000238322"/>
    </source>
</evidence>
<name>A0A2S8F8W9_9BACT</name>
<comment type="caution">
    <text evidence="2">The sequence shown here is derived from an EMBL/GenBank/DDBJ whole genome shotgun (WGS) entry which is preliminary data.</text>
</comment>
<dbReference type="EMBL" id="PUHY01000016">
    <property type="protein sequence ID" value="PQO28580.1"/>
    <property type="molecule type" value="Genomic_DNA"/>
</dbReference>
<organism evidence="2 3">
    <name type="scientific">Blastopirellula marina</name>
    <dbReference type="NCBI Taxonomy" id="124"/>
    <lineage>
        <taxon>Bacteria</taxon>
        <taxon>Pseudomonadati</taxon>
        <taxon>Planctomycetota</taxon>
        <taxon>Planctomycetia</taxon>
        <taxon>Pirellulales</taxon>
        <taxon>Pirellulaceae</taxon>
        <taxon>Blastopirellula</taxon>
    </lineage>
</organism>
<proteinExistence type="predicted"/>
<reference evidence="2 3" key="1">
    <citation type="submission" date="2018-02" db="EMBL/GenBank/DDBJ databases">
        <title>Comparative genomes isolates from brazilian mangrove.</title>
        <authorList>
            <person name="Araujo J.E."/>
            <person name="Taketani R.G."/>
            <person name="Silva M.C.P."/>
            <person name="Loureco M.V."/>
            <person name="Andreote F.D."/>
        </authorList>
    </citation>
    <scope>NUCLEOTIDE SEQUENCE [LARGE SCALE GENOMIC DNA]</scope>
    <source>
        <strain evidence="2 3">Hex-1 MGV</strain>
    </source>
</reference>
<dbReference type="Proteomes" id="UP000238322">
    <property type="component" value="Unassembled WGS sequence"/>
</dbReference>
<sequence>MSEFNQPADLGPFEARLAELLPRSTEVDRDEVLFEAGRQSANHDHRRSMRKWHGLSGVLVCLVVGQWMWLPSTQPAGQTTPVANQATETPPIPESPTDLEQPASSQNRPAVAEAKRPQQVADEPSIPSTNQPSLWGRYFGTENASLAMQRQLSVGSSRKGTLPMPTLPPRAGSLPSQLDSSLKTMHRDWSLDNLANDHP</sequence>
<feature type="region of interest" description="Disordered" evidence="1">
    <location>
        <begin position="77"/>
        <end position="134"/>
    </location>
</feature>
<accession>A0A2S8F8W9</accession>
<evidence type="ECO:0000313" key="2">
    <source>
        <dbReference type="EMBL" id="PQO28580.1"/>
    </source>
</evidence>
<evidence type="ECO:0000256" key="1">
    <source>
        <dbReference type="SAM" id="MobiDB-lite"/>
    </source>
</evidence>